<evidence type="ECO:0000256" key="1">
    <source>
        <dbReference type="ARBA" id="ARBA00004651"/>
    </source>
</evidence>
<dbReference type="PANTHER" id="PTHR43266">
    <property type="entry name" value="MACROLIDE-EFFLUX PROTEIN"/>
    <property type="match status" value="1"/>
</dbReference>
<comment type="caution">
    <text evidence="8">The sequence shown here is derived from an EMBL/GenBank/DDBJ whole genome shotgun (WGS) entry which is preliminary data.</text>
</comment>
<keyword evidence="6 7" id="KW-0472">Membrane</keyword>
<feature type="transmembrane region" description="Helical" evidence="7">
    <location>
        <begin position="12"/>
        <end position="37"/>
    </location>
</feature>
<feature type="transmembrane region" description="Helical" evidence="7">
    <location>
        <begin position="344"/>
        <end position="366"/>
    </location>
</feature>
<feature type="transmembrane region" description="Helical" evidence="7">
    <location>
        <begin position="49"/>
        <end position="71"/>
    </location>
</feature>
<organism evidence="8 9">
    <name type="scientific">Virgibacillus kekensis</name>
    <dbReference type="NCBI Taxonomy" id="202261"/>
    <lineage>
        <taxon>Bacteria</taxon>
        <taxon>Bacillati</taxon>
        <taxon>Bacillota</taxon>
        <taxon>Bacilli</taxon>
        <taxon>Bacillales</taxon>
        <taxon>Bacillaceae</taxon>
        <taxon>Virgibacillus</taxon>
    </lineage>
</organism>
<keyword evidence="4 7" id="KW-0812">Transmembrane</keyword>
<name>A0ABV9DLI2_9BACI</name>
<evidence type="ECO:0000313" key="9">
    <source>
        <dbReference type="Proteomes" id="UP001595989"/>
    </source>
</evidence>
<dbReference type="SUPFAM" id="SSF103473">
    <property type="entry name" value="MFS general substrate transporter"/>
    <property type="match status" value="1"/>
</dbReference>
<dbReference type="InterPro" id="IPR036259">
    <property type="entry name" value="MFS_trans_sf"/>
</dbReference>
<keyword evidence="2" id="KW-0813">Transport</keyword>
<evidence type="ECO:0000256" key="2">
    <source>
        <dbReference type="ARBA" id="ARBA00022448"/>
    </source>
</evidence>
<evidence type="ECO:0000256" key="4">
    <source>
        <dbReference type="ARBA" id="ARBA00022692"/>
    </source>
</evidence>
<evidence type="ECO:0000256" key="3">
    <source>
        <dbReference type="ARBA" id="ARBA00022475"/>
    </source>
</evidence>
<keyword evidence="3" id="KW-1003">Cell membrane</keyword>
<dbReference type="RefSeq" id="WP_390296434.1">
    <property type="nucleotide sequence ID" value="NZ_JBHSFU010000007.1"/>
</dbReference>
<feature type="transmembrane region" description="Helical" evidence="7">
    <location>
        <begin position="310"/>
        <end position="332"/>
    </location>
</feature>
<keyword evidence="5 7" id="KW-1133">Transmembrane helix</keyword>
<evidence type="ECO:0000313" key="8">
    <source>
        <dbReference type="EMBL" id="MFC4559011.1"/>
    </source>
</evidence>
<reference evidence="9" key="1">
    <citation type="journal article" date="2019" name="Int. J. Syst. Evol. Microbiol.">
        <title>The Global Catalogue of Microorganisms (GCM) 10K type strain sequencing project: providing services to taxonomists for standard genome sequencing and annotation.</title>
        <authorList>
            <consortium name="The Broad Institute Genomics Platform"/>
            <consortium name="The Broad Institute Genome Sequencing Center for Infectious Disease"/>
            <person name="Wu L."/>
            <person name="Ma J."/>
        </authorList>
    </citation>
    <scope>NUCLEOTIDE SEQUENCE [LARGE SCALE GENOMIC DNA]</scope>
    <source>
        <strain evidence="9">CGMCC 4.7426</strain>
    </source>
</reference>
<evidence type="ECO:0000256" key="7">
    <source>
        <dbReference type="SAM" id="Phobius"/>
    </source>
</evidence>
<dbReference type="PANTHER" id="PTHR43266:SF2">
    <property type="entry name" value="MAJOR FACILITATOR SUPERFAMILY (MFS) PROFILE DOMAIN-CONTAINING PROTEIN"/>
    <property type="match status" value="1"/>
</dbReference>
<feature type="transmembrane region" description="Helical" evidence="7">
    <location>
        <begin position="286"/>
        <end position="304"/>
    </location>
</feature>
<protein>
    <submittedName>
        <fullName evidence="8">MFS transporter</fullName>
    </submittedName>
</protein>
<dbReference type="Proteomes" id="UP001595989">
    <property type="component" value="Unassembled WGS sequence"/>
</dbReference>
<dbReference type="Pfam" id="PF05977">
    <property type="entry name" value="MFS_3"/>
    <property type="match status" value="1"/>
</dbReference>
<evidence type="ECO:0000256" key="6">
    <source>
        <dbReference type="ARBA" id="ARBA00023136"/>
    </source>
</evidence>
<keyword evidence="9" id="KW-1185">Reference proteome</keyword>
<dbReference type="EMBL" id="JBHSFU010000007">
    <property type="protein sequence ID" value="MFC4559011.1"/>
    <property type="molecule type" value="Genomic_DNA"/>
</dbReference>
<sequence>MFKITLQNKNIRYYLIGGGVSRLGDVLSAMGFLFLAYDLTGSSVLTTGMAIAETAPYLLFGLIGGVIADWLPRKRLLIILDLIRIPLILSVFLLHQFHMLSYVYLLIISFLIQTVGCFFNPAHRAILPIITDSENRSVTNSLNDTVGRGVTVLSPLLSVWLLSFGAIYFFLIDALTYLISVVCLLQLNFREQTHAMTKSIRGLFLSIWDFFIWAKQQVTIRQLFLITFLIVFFNTWVWEVGLLLALVEMSAKSEEIYAVLQGVFGGIVILTNLVIPFFLKKMTITHYLCGAVIWGAGITYYGIFYQVEHFFIGAILVGVGLPIASLARVYLIQTIVPVNKHGRAFSSNAFLLYLANTVSLILYGILVKFLSIRWLMISSGTVILVISIIGLTVFLIKRTKFRRRLPIHFFE</sequence>
<accession>A0ABV9DLI2</accession>
<dbReference type="InterPro" id="IPR010290">
    <property type="entry name" value="TM_effector"/>
</dbReference>
<feature type="transmembrane region" description="Helical" evidence="7">
    <location>
        <begin position="372"/>
        <end position="396"/>
    </location>
</feature>
<dbReference type="Gene3D" id="1.20.1250.20">
    <property type="entry name" value="MFS general substrate transporter like domains"/>
    <property type="match status" value="1"/>
</dbReference>
<feature type="transmembrane region" description="Helical" evidence="7">
    <location>
        <begin position="167"/>
        <end position="189"/>
    </location>
</feature>
<gene>
    <name evidence="8" type="ORF">ACFO3D_12485</name>
</gene>
<feature type="transmembrane region" description="Helical" evidence="7">
    <location>
        <begin position="223"/>
        <end position="246"/>
    </location>
</feature>
<comment type="subcellular location">
    <subcellularLocation>
        <location evidence="1">Cell membrane</location>
        <topology evidence="1">Multi-pass membrane protein</topology>
    </subcellularLocation>
</comment>
<feature type="transmembrane region" description="Helical" evidence="7">
    <location>
        <begin position="258"/>
        <end position="279"/>
    </location>
</feature>
<evidence type="ECO:0000256" key="5">
    <source>
        <dbReference type="ARBA" id="ARBA00022989"/>
    </source>
</evidence>
<dbReference type="CDD" id="cd06173">
    <property type="entry name" value="MFS_MefA_like"/>
    <property type="match status" value="1"/>
</dbReference>
<proteinExistence type="predicted"/>